<evidence type="ECO:0000256" key="1">
    <source>
        <dbReference type="SAM" id="MobiDB-lite"/>
    </source>
</evidence>
<reference evidence="2" key="1">
    <citation type="submission" date="2016-10" db="EMBL/GenBank/DDBJ databases">
        <authorList>
            <person name="Benchimol M."/>
            <person name="Almeida L.G."/>
            <person name="Vasconcelos A.T."/>
            <person name="Perreira-Neves A."/>
            <person name="Rosa I.A."/>
            <person name="Tasca T."/>
            <person name="Bogo M.R."/>
            <person name="de Souza W."/>
        </authorList>
    </citation>
    <scope>NUCLEOTIDE SEQUENCE [LARGE SCALE GENOMIC DNA]</scope>
    <source>
        <strain evidence="2">K</strain>
    </source>
</reference>
<gene>
    <name evidence="2" type="ORF">TRFO_09230</name>
</gene>
<dbReference type="AlphaFoldDB" id="A0A1J4JJW5"/>
<dbReference type="Proteomes" id="UP000179807">
    <property type="component" value="Unassembled WGS sequence"/>
</dbReference>
<keyword evidence="3" id="KW-1185">Reference proteome</keyword>
<dbReference type="GeneID" id="94829454"/>
<evidence type="ECO:0000313" key="2">
    <source>
        <dbReference type="EMBL" id="OHS97811.1"/>
    </source>
</evidence>
<accession>A0A1J4JJW5</accession>
<dbReference type="RefSeq" id="XP_068350948.1">
    <property type="nucleotide sequence ID" value="XM_068494750.1"/>
</dbReference>
<sequence>MFEFEECNNTFDLCNFDLEKSSNYEFASWCQSFGPSNTFSESLVLMQNINLIKTAEIKRIDPNIYNKMDNKGIITKRNMIHILFIYQMVLEKMIDEFSKEIEKIANSESHPQCELQKELDDFINAINLITEKCEEMLRKETDKPPTASQNLAQRNLSSSILPPNEENQSADKINDFDLGNNNLDFMNPIIEIEPINNCNSEYSSDIKSSENSSEGNGINSPKYVPLNQEQKEKLHKYILKYELKETPPKKEIKMLADEFGIKYCRCRHYIINKREEIKKFVYGEALVPSWIKNEHFQRFTELCENYQTYLRESYANNS</sequence>
<dbReference type="VEuPathDB" id="TrichDB:TRFO_09230"/>
<protein>
    <submittedName>
        <fullName evidence="2">Uncharacterized protein</fullName>
    </submittedName>
</protein>
<comment type="caution">
    <text evidence="2">The sequence shown here is derived from an EMBL/GenBank/DDBJ whole genome shotgun (WGS) entry which is preliminary data.</text>
</comment>
<feature type="region of interest" description="Disordered" evidence="1">
    <location>
        <begin position="203"/>
        <end position="223"/>
    </location>
</feature>
<name>A0A1J4JJW5_9EUKA</name>
<evidence type="ECO:0000313" key="3">
    <source>
        <dbReference type="Proteomes" id="UP000179807"/>
    </source>
</evidence>
<feature type="compositionally biased region" description="Low complexity" evidence="1">
    <location>
        <begin position="203"/>
        <end position="220"/>
    </location>
</feature>
<proteinExistence type="predicted"/>
<dbReference type="EMBL" id="MLAK01001093">
    <property type="protein sequence ID" value="OHS97811.1"/>
    <property type="molecule type" value="Genomic_DNA"/>
</dbReference>
<organism evidence="2 3">
    <name type="scientific">Tritrichomonas foetus</name>
    <dbReference type="NCBI Taxonomy" id="1144522"/>
    <lineage>
        <taxon>Eukaryota</taxon>
        <taxon>Metamonada</taxon>
        <taxon>Parabasalia</taxon>
        <taxon>Tritrichomonadida</taxon>
        <taxon>Tritrichomonadidae</taxon>
        <taxon>Tritrichomonas</taxon>
    </lineage>
</organism>